<dbReference type="Gene3D" id="3.40.50.2000">
    <property type="entry name" value="Glycogen Phosphorylase B"/>
    <property type="match status" value="2"/>
</dbReference>
<keyword evidence="3" id="KW-1185">Reference proteome</keyword>
<dbReference type="STRING" id="745820.SAMN04488053_101149"/>
<accession>A0A1G9ZLH1</accession>
<dbReference type="Pfam" id="PF13692">
    <property type="entry name" value="Glyco_trans_1_4"/>
    <property type="match status" value="1"/>
</dbReference>
<dbReference type="OrthoDB" id="9804196at2"/>
<dbReference type="Proteomes" id="UP000198778">
    <property type="component" value="Unassembled WGS sequence"/>
</dbReference>
<gene>
    <name evidence="2" type="ORF">SAMN04488053_101149</name>
</gene>
<sequence>MGSIRVLQVTGAMNIGGTEAMLMNLYRSIDRRIIQFDFLTFSKMNGYFDDEIKSLGGRIVYAGNSTSFKELYKLMKKENYHAVHAHTLFHSGVVMAAAKAAGVKIRISHAHTTKDDNFTLKRKLYILMMRKFINQYSSFFLTCSKEAGVFLYGHTNAEWLPNIIQTEKFLAKESAEVMKFKKDNGLQNKLVIGHVGRLMEAKNHEFLLDLLIEMRTEKLEAVLLLVGEGHLRKQLEVKGAQLGLTEYIIFTGALKDPSTALHAMDVFVFPSTYEGLGLVLLEAQAAGVPCITSEFIQPEADAGLKLVKQLSLQQSKKEWIVEIKKAALQGKHKGTDLRRRKIMEKGYDTQKITARMSELYLLEKGGET</sequence>
<evidence type="ECO:0000313" key="3">
    <source>
        <dbReference type="Proteomes" id="UP000198778"/>
    </source>
</evidence>
<name>A0A1G9ZLH1_9BACI</name>
<dbReference type="EMBL" id="FNIL01000001">
    <property type="protein sequence ID" value="SDN21957.1"/>
    <property type="molecule type" value="Genomic_DNA"/>
</dbReference>
<reference evidence="3" key="1">
    <citation type="submission" date="2016-10" db="EMBL/GenBank/DDBJ databases">
        <authorList>
            <person name="Varghese N."/>
            <person name="Submissions S."/>
        </authorList>
    </citation>
    <scope>NUCLEOTIDE SEQUENCE [LARGE SCALE GENOMIC DNA]</scope>
    <source>
        <strain evidence="3">CGMCC 1.10369</strain>
    </source>
</reference>
<dbReference type="PANTHER" id="PTHR45947">
    <property type="entry name" value="SULFOQUINOVOSYL TRANSFERASE SQD2"/>
    <property type="match status" value="1"/>
</dbReference>
<keyword evidence="2" id="KW-0808">Transferase</keyword>
<dbReference type="AlphaFoldDB" id="A0A1G9ZLH1"/>
<protein>
    <submittedName>
        <fullName evidence="2">Glycosyltransferase involved in cell wall bisynthesis</fullName>
    </submittedName>
</protein>
<evidence type="ECO:0000313" key="2">
    <source>
        <dbReference type="EMBL" id="SDN21957.1"/>
    </source>
</evidence>
<feature type="domain" description="Glycosyltransferase subfamily 4-like N-terminal" evidence="1">
    <location>
        <begin position="15"/>
        <end position="141"/>
    </location>
</feature>
<dbReference type="InterPro" id="IPR028098">
    <property type="entry name" value="Glyco_trans_4-like_N"/>
</dbReference>
<proteinExistence type="predicted"/>
<organism evidence="2 3">
    <name type="scientific">Alkalicoccus daliensis</name>
    <dbReference type="NCBI Taxonomy" id="745820"/>
    <lineage>
        <taxon>Bacteria</taxon>
        <taxon>Bacillati</taxon>
        <taxon>Bacillota</taxon>
        <taxon>Bacilli</taxon>
        <taxon>Bacillales</taxon>
        <taxon>Bacillaceae</taxon>
        <taxon>Alkalicoccus</taxon>
    </lineage>
</organism>
<dbReference type="PANTHER" id="PTHR45947:SF3">
    <property type="entry name" value="SULFOQUINOVOSYL TRANSFERASE SQD2"/>
    <property type="match status" value="1"/>
</dbReference>
<dbReference type="RefSeq" id="WP_090839601.1">
    <property type="nucleotide sequence ID" value="NZ_FNIL01000001.1"/>
</dbReference>
<dbReference type="CDD" id="cd03812">
    <property type="entry name" value="GT4_CapH-like"/>
    <property type="match status" value="1"/>
</dbReference>
<dbReference type="GO" id="GO:0016757">
    <property type="term" value="F:glycosyltransferase activity"/>
    <property type="evidence" value="ECO:0007669"/>
    <property type="project" value="TreeGrafter"/>
</dbReference>
<dbReference type="InterPro" id="IPR050194">
    <property type="entry name" value="Glycosyltransferase_grp1"/>
</dbReference>
<evidence type="ECO:0000259" key="1">
    <source>
        <dbReference type="Pfam" id="PF13439"/>
    </source>
</evidence>
<dbReference type="Pfam" id="PF13439">
    <property type="entry name" value="Glyco_transf_4"/>
    <property type="match status" value="1"/>
</dbReference>
<dbReference type="SUPFAM" id="SSF53756">
    <property type="entry name" value="UDP-Glycosyltransferase/glycogen phosphorylase"/>
    <property type="match status" value="1"/>
</dbReference>